<dbReference type="Proteomes" id="UP000675554">
    <property type="component" value="Unassembled WGS sequence"/>
</dbReference>
<feature type="non-terminal residue" evidence="5">
    <location>
        <position position="1"/>
    </location>
</feature>
<dbReference type="AlphaFoldDB" id="A0A8T4J0E5"/>
<evidence type="ECO:0000313" key="6">
    <source>
        <dbReference type="Proteomes" id="UP000675554"/>
    </source>
</evidence>
<dbReference type="GO" id="GO:0008732">
    <property type="term" value="F:L-allo-threonine aldolase activity"/>
    <property type="evidence" value="ECO:0007669"/>
    <property type="project" value="TreeGrafter"/>
</dbReference>
<dbReference type="InterPro" id="IPR015424">
    <property type="entry name" value="PyrdxlP-dep_Trfase"/>
</dbReference>
<evidence type="ECO:0000256" key="3">
    <source>
        <dbReference type="ARBA" id="ARBA00022898"/>
    </source>
</evidence>
<dbReference type="PANTHER" id="PTHR48097">
    <property type="entry name" value="L-THREONINE ALDOLASE-RELATED"/>
    <property type="match status" value="1"/>
</dbReference>
<keyword evidence="3" id="KW-0663">Pyridoxal phosphate</keyword>
<dbReference type="SUPFAM" id="SSF53383">
    <property type="entry name" value="PLP-dependent transferases"/>
    <property type="match status" value="1"/>
</dbReference>
<comment type="caution">
    <text evidence="5">The sequence shown here is derived from an EMBL/GenBank/DDBJ whole genome shotgun (WGS) entry which is preliminary data.</text>
</comment>
<proteinExistence type="inferred from homology"/>
<evidence type="ECO:0000256" key="1">
    <source>
        <dbReference type="ARBA" id="ARBA00001933"/>
    </source>
</evidence>
<comment type="similarity">
    <text evidence="2">Belongs to the threonine aldolase family.</text>
</comment>
<protein>
    <submittedName>
        <fullName evidence="5">Threonine aldolase</fullName>
    </submittedName>
</protein>
<name>A0A8T4J0E5_9ACTN</name>
<feature type="domain" description="Aromatic amino acid beta-eliminating lyase/threonine aldolase" evidence="4">
    <location>
        <begin position="21"/>
        <end position="256"/>
    </location>
</feature>
<comment type="cofactor">
    <cofactor evidence="1">
        <name>pyridoxal 5'-phosphate</name>
        <dbReference type="ChEBI" id="CHEBI:597326"/>
    </cofactor>
</comment>
<evidence type="ECO:0000259" key="4">
    <source>
        <dbReference type="Pfam" id="PF01212"/>
    </source>
</evidence>
<dbReference type="InterPro" id="IPR015422">
    <property type="entry name" value="PyrdxlP-dep_Trfase_small"/>
</dbReference>
<dbReference type="GO" id="GO:0006545">
    <property type="term" value="P:glycine biosynthetic process"/>
    <property type="evidence" value="ECO:0007669"/>
    <property type="project" value="TreeGrafter"/>
</dbReference>
<dbReference type="PANTHER" id="PTHR48097:SF9">
    <property type="entry name" value="L-THREONINE ALDOLASE"/>
    <property type="match status" value="1"/>
</dbReference>
<dbReference type="Gene3D" id="3.40.640.10">
    <property type="entry name" value="Type I PLP-dependent aspartate aminotransferase-like (Major domain)"/>
    <property type="match status" value="1"/>
</dbReference>
<organism evidence="5 6">
    <name type="scientific">Streptomyces daliensis</name>
    <dbReference type="NCBI Taxonomy" id="299421"/>
    <lineage>
        <taxon>Bacteria</taxon>
        <taxon>Bacillati</taxon>
        <taxon>Actinomycetota</taxon>
        <taxon>Actinomycetes</taxon>
        <taxon>Kitasatosporales</taxon>
        <taxon>Streptomycetaceae</taxon>
        <taxon>Streptomyces</taxon>
    </lineage>
</organism>
<dbReference type="EMBL" id="JAGSMN010000882">
    <property type="protein sequence ID" value="MBR7677288.1"/>
    <property type="molecule type" value="Genomic_DNA"/>
</dbReference>
<dbReference type="InterPro" id="IPR001597">
    <property type="entry name" value="ArAA_b-elim_lyase/Thr_aldolase"/>
</dbReference>
<evidence type="ECO:0000313" key="5">
    <source>
        <dbReference type="EMBL" id="MBR7677288.1"/>
    </source>
</evidence>
<dbReference type="InterPro" id="IPR015421">
    <property type="entry name" value="PyrdxlP-dep_Trfase_major"/>
</dbReference>
<evidence type="ECO:0000256" key="2">
    <source>
        <dbReference type="ARBA" id="ARBA00006966"/>
    </source>
</evidence>
<dbReference type="Gene3D" id="3.90.1150.10">
    <property type="entry name" value="Aspartate Aminotransferase, domain 1"/>
    <property type="match status" value="1"/>
</dbReference>
<keyword evidence="6" id="KW-1185">Reference proteome</keyword>
<sequence length="368" mass="39649">LLTRLKEEGARSYDLADWPDIYGNDDSIVGALELRTAETLGTESAAYFPTGTMAQQAALRCWAARTGNDTVALHPLAHPVRWERDALRRLSGLHVVHPGDGAPRMFSADEVRDCEEPFGTLMLELPLRDAGFVLPTWEELTATVEAARERDAVVHLDGARLWECATHFGRPLQEIASVADSVYVSFYKSLGALSGAALAGPATLVEEAVAWRHRYGGALFQQWPAVLSALVGFDQELPRLPSYVAHARLVAEAMREALAGSGKAWWRVWPEVPHTHQFQVWLPYGAEDLEEASLRYAEESGTLLFRAWSEAPGGPPGVSMSEVTVSAPGLSWAREDVSCAVEGFLSTLAGVTGESGAPGEGGVTGGSA</sequence>
<dbReference type="GO" id="GO:0006567">
    <property type="term" value="P:L-threonine catabolic process"/>
    <property type="evidence" value="ECO:0007669"/>
    <property type="project" value="TreeGrafter"/>
</dbReference>
<accession>A0A8T4J0E5</accession>
<dbReference type="Pfam" id="PF01212">
    <property type="entry name" value="Beta_elim_lyase"/>
    <property type="match status" value="1"/>
</dbReference>
<dbReference type="GO" id="GO:0005829">
    <property type="term" value="C:cytosol"/>
    <property type="evidence" value="ECO:0007669"/>
    <property type="project" value="TreeGrafter"/>
</dbReference>
<reference evidence="5" key="1">
    <citation type="submission" date="2021-04" db="EMBL/GenBank/DDBJ databases">
        <title>Sequencing of actinobacteria type strains.</title>
        <authorList>
            <person name="Nguyen G.-S."/>
            <person name="Wentzel A."/>
        </authorList>
    </citation>
    <scope>NUCLEOTIDE SEQUENCE</scope>
    <source>
        <strain evidence="5">DSM 42095</strain>
    </source>
</reference>
<gene>
    <name evidence="5" type="ORF">KDA82_30710</name>
</gene>